<sequence length="107" mass="12570">MNVEDYIIKQKSPQKEICQKLRQILFKTFPHVKEELKWGVPSYDNGKYYFVSLKSHVNLGFSMKGLSKEENTLFKGSGKTMKHIEIHSLDEIDEKNIVKLLRLIKNE</sequence>
<dbReference type="EMBL" id="JAEQBW010000003">
    <property type="protein sequence ID" value="MBK6265350.1"/>
    <property type="molecule type" value="Genomic_DNA"/>
</dbReference>
<dbReference type="AlphaFoldDB" id="A0A934WYV6"/>
<dbReference type="Proteomes" id="UP000611723">
    <property type="component" value="Unassembled WGS sequence"/>
</dbReference>
<accession>A0A934WYV6</accession>
<protein>
    <submittedName>
        <fullName evidence="2">DUF1801 domain-containing protein</fullName>
    </submittedName>
</protein>
<comment type="caution">
    <text evidence="2">The sequence shown here is derived from an EMBL/GenBank/DDBJ whole genome shotgun (WGS) entry which is preliminary data.</text>
</comment>
<dbReference type="InterPro" id="IPR014922">
    <property type="entry name" value="YdhG-like"/>
</dbReference>
<organism evidence="2 3">
    <name type="scientific">Marivirga aurantiaca</name>
    <dbReference type="NCBI Taxonomy" id="2802615"/>
    <lineage>
        <taxon>Bacteria</taxon>
        <taxon>Pseudomonadati</taxon>
        <taxon>Bacteroidota</taxon>
        <taxon>Cytophagia</taxon>
        <taxon>Cytophagales</taxon>
        <taxon>Marivirgaceae</taxon>
        <taxon>Marivirga</taxon>
    </lineage>
</organism>
<proteinExistence type="predicted"/>
<gene>
    <name evidence="2" type="ORF">JKA74_09895</name>
</gene>
<evidence type="ECO:0000259" key="1">
    <source>
        <dbReference type="Pfam" id="PF08818"/>
    </source>
</evidence>
<reference evidence="2" key="1">
    <citation type="submission" date="2021-01" db="EMBL/GenBank/DDBJ databases">
        <title>Marivirga aurantiaca sp. nov., isolated from intertidal surface sediments.</title>
        <authorList>
            <person name="Zhang M."/>
        </authorList>
    </citation>
    <scope>NUCLEOTIDE SEQUENCE</scope>
    <source>
        <strain evidence="2">S37H4</strain>
    </source>
</reference>
<name>A0A934WYV6_9BACT</name>
<feature type="domain" description="YdhG-like" evidence="1">
    <location>
        <begin position="14"/>
        <end position="102"/>
    </location>
</feature>
<dbReference type="Gene3D" id="3.90.1150.200">
    <property type="match status" value="1"/>
</dbReference>
<evidence type="ECO:0000313" key="3">
    <source>
        <dbReference type="Proteomes" id="UP000611723"/>
    </source>
</evidence>
<dbReference type="SUPFAM" id="SSF159888">
    <property type="entry name" value="YdhG-like"/>
    <property type="match status" value="1"/>
</dbReference>
<dbReference type="RefSeq" id="WP_201431016.1">
    <property type="nucleotide sequence ID" value="NZ_JAEQBW010000003.1"/>
</dbReference>
<keyword evidence="3" id="KW-1185">Reference proteome</keyword>
<dbReference type="Pfam" id="PF08818">
    <property type="entry name" value="DUF1801"/>
    <property type="match status" value="1"/>
</dbReference>
<evidence type="ECO:0000313" key="2">
    <source>
        <dbReference type="EMBL" id="MBK6265350.1"/>
    </source>
</evidence>